<dbReference type="Gene3D" id="3.40.50.1820">
    <property type="entry name" value="alpha/beta hydrolase"/>
    <property type="match status" value="1"/>
</dbReference>
<dbReference type="SUPFAM" id="SSF53474">
    <property type="entry name" value="alpha/beta-Hydrolases"/>
    <property type="match status" value="1"/>
</dbReference>
<dbReference type="InterPro" id="IPR029058">
    <property type="entry name" value="AB_hydrolase_fold"/>
</dbReference>
<dbReference type="EMBL" id="SWFS01000465">
    <property type="protein sequence ID" value="KAA8902559.1"/>
    <property type="molecule type" value="Genomic_DNA"/>
</dbReference>
<feature type="compositionally biased region" description="Low complexity" evidence="1">
    <location>
        <begin position="423"/>
        <end position="434"/>
    </location>
</feature>
<feature type="signal peptide" evidence="2">
    <location>
        <begin position="1"/>
        <end position="21"/>
    </location>
</feature>
<dbReference type="OrthoDB" id="2373480at2759"/>
<accession>A0A642UQQ4</accession>
<evidence type="ECO:0000256" key="1">
    <source>
        <dbReference type="SAM" id="MobiDB-lite"/>
    </source>
</evidence>
<dbReference type="Gene3D" id="1.10.260.130">
    <property type="match status" value="1"/>
</dbReference>
<protein>
    <recommendedName>
        <fullName evidence="5">Triacylglycerol lipase</fullName>
    </recommendedName>
</protein>
<evidence type="ECO:0000256" key="2">
    <source>
        <dbReference type="SAM" id="SignalP"/>
    </source>
</evidence>
<dbReference type="Pfam" id="PF03583">
    <property type="entry name" value="LIP"/>
    <property type="match status" value="1"/>
</dbReference>
<dbReference type="PANTHER" id="PTHR34853:SF1">
    <property type="entry name" value="LIPASE 5"/>
    <property type="match status" value="1"/>
</dbReference>
<evidence type="ECO:0008006" key="5">
    <source>
        <dbReference type="Google" id="ProtNLM"/>
    </source>
</evidence>
<dbReference type="Proteomes" id="UP000761534">
    <property type="component" value="Unassembled WGS sequence"/>
</dbReference>
<comment type="caution">
    <text evidence="3">The sequence shown here is derived from an EMBL/GenBank/DDBJ whole genome shotgun (WGS) entry which is preliminary data.</text>
</comment>
<proteinExistence type="predicted"/>
<dbReference type="GO" id="GO:0004806">
    <property type="term" value="F:triacylglycerol lipase activity"/>
    <property type="evidence" value="ECO:0007669"/>
    <property type="project" value="InterPro"/>
</dbReference>
<evidence type="ECO:0000313" key="3">
    <source>
        <dbReference type="EMBL" id="KAA8902559.1"/>
    </source>
</evidence>
<dbReference type="GO" id="GO:0016042">
    <property type="term" value="P:lipid catabolic process"/>
    <property type="evidence" value="ECO:0007669"/>
    <property type="project" value="InterPro"/>
</dbReference>
<dbReference type="AlphaFoldDB" id="A0A642UQQ4"/>
<feature type="region of interest" description="Disordered" evidence="1">
    <location>
        <begin position="419"/>
        <end position="442"/>
    </location>
</feature>
<name>A0A642UQQ4_9ASCO</name>
<evidence type="ECO:0000313" key="4">
    <source>
        <dbReference type="Proteomes" id="UP000761534"/>
    </source>
</evidence>
<keyword evidence="2" id="KW-0732">Signal</keyword>
<feature type="chain" id="PRO_5025067337" description="Triacylglycerol lipase" evidence="2">
    <location>
        <begin position="22"/>
        <end position="468"/>
    </location>
</feature>
<dbReference type="PANTHER" id="PTHR34853">
    <property type="match status" value="1"/>
</dbReference>
<organism evidence="3 4">
    <name type="scientific">Trichomonascus ciferrii</name>
    <dbReference type="NCBI Taxonomy" id="44093"/>
    <lineage>
        <taxon>Eukaryota</taxon>
        <taxon>Fungi</taxon>
        <taxon>Dikarya</taxon>
        <taxon>Ascomycota</taxon>
        <taxon>Saccharomycotina</taxon>
        <taxon>Dipodascomycetes</taxon>
        <taxon>Dipodascales</taxon>
        <taxon>Trichomonascaceae</taxon>
        <taxon>Trichomonascus</taxon>
        <taxon>Trichomonascus ciferrii complex</taxon>
    </lineage>
</organism>
<reference evidence="3" key="1">
    <citation type="journal article" date="2019" name="G3 (Bethesda)">
        <title>Genome Assemblies of Two Rare Opportunistic Yeast Pathogens: Diutina rugosa (syn. Candida rugosa) and Trichomonascus ciferrii (syn. Candida ciferrii).</title>
        <authorList>
            <person name="Mixao V."/>
            <person name="Saus E."/>
            <person name="Hansen A.P."/>
            <person name="Lass-Florl C."/>
            <person name="Gabaldon T."/>
        </authorList>
    </citation>
    <scope>NUCLEOTIDE SEQUENCE</scope>
    <source>
        <strain evidence="3">CBS 4856</strain>
    </source>
</reference>
<sequence>MKPFTRTAFLILCLMALVVKSLDLPSKDDFYDTPSRGDLEKTPGTVLKSRELPGTVRFYNMTEPDGDPINVNPYKKAVQLKFVSTNSKGERVGAVANVLIPYNSKVDKVVSFADANVYSNKDCAVSYTMQKNGADSDIAAILQRGWTIVQPDSKGLDAALGTNIRGGNIILDSLKAAVSHKAVGVEDNARIALWSSSFGSTAVAWAAQSQPKYAPDLNLVGVAIGSTLVNISEVLLNVNDGPLSYLIPPTLVGLAKEYPEIDKYFQPEEDKEFFSTAKEDCTGDLVLQYSDEDIFSELSDGKEVFSNSAVAKIMNNMTLGSSAPKVPMLVFHGTEDEVAPIESAESTIKKYCEKGTPSLQYYRIQGANHSAAGIEAYNLAMSWISDRLDGKTPSDGENKCNTKAHTTSIDSSSAIKVTLASETPTPSATSTANNEDTSSENDNAGSFFTPASFFTSAILLVFTSSMLF</sequence>
<gene>
    <name evidence="3" type="ORF">TRICI_005848</name>
</gene>
<dbReference type="VEuPathDB" id="FungiDB:TRICI_005848"/>
<keyword evidence="4" id="KW-1185">Reference proteome</keyword>
<dbReference type="InterPro" id="IPR005152">
    <property type="entry name" value="Lipase_secreted"/>
</dbReference>